<feature type="domain" description="TNase-like" evidence="6">
    <location>
        <begin position="331"/>
        <end position="476"/>
    </location>
</feature>
<dbReference type="InterPro" id="IPR016071">
    <property type="entry name" value="Staphylococal_nuclease_OB-fold"/>
</dbReference>
<dbReference type="AlphaFoldDB" id="A0A1Y1ZVS7"/>
<dbReference type="PANTHER" id="PTHR12302:SF2">
    <property type="entry name" value="STAPHYLOCOCCAL NUCLEASE DOMAIN-CONTAINING PROTEIN 1"/>
    <property type="match status" value="1"/>
</dbReference>
<keyword evidence="8" id="KW-1185">Reference proteome</keyword>
<dbReference type="FunFam" id="2.40.50.90:FF:000002">
    <property type="entry name" value="Staphylococcal nuclease domain-containing protein"/>
    <property type="match status" value="1"/>
</dbReference>
<dbReference type="SUPFAM" id="SSF63748">
    <property type="entry name" value="Tudor/PWWP/MBT"/>
    <property type="match status" value="1"/>
</dbReference>
<sequence>MSKKGRGIVKSIVSGDTIIIKGRAVNGPPPEKIISFSNVEAPKLGTQSDPSREEPFALQSRDYLRKLLVGKEVSYEIDYTTNTNRRDFGSISIPKVIEGETNITRIMVKKGLLKVRKNDRNNSEEHEYLTQLEQQAQKENKGLWAKDVTAGKRDVSWKIDPNEAKAFFKKYNGKKLDGTIEQVRDGSTVRVAVKIPDIKFPTYQYIVLLISGIRAPVYRKNVPNVEDLVEPFSEEAKYFVETRILQSDVKVVIENYLPNSSNFIGSILHPRGNIAEVLLLEGLARVNDQTLMSVTGCDILKLREAENKAKEKKLRIWKDFVSKDKNLPPDSNFNGQVIRVISGDMMIVLNPINNKEKKITLSSIRKPPQEKPQGSDRNLQESGYAYEAKEFLRKKLIGKTVHVKVDYVKEAQDNYEERECATVTYKGQNIAELLLSKGLALVIHHGREDQNRSPFYDRLRMAEEEAKEALVGCHSTKEAPIYRYVDASENLSKAKSFLSSFQNGTTRGIVEYIPNCGRYIVRVPKENCRMVLVLGGIRAPRLGKTEKDKSEPFAQEALDYVNRNILQRDIEFTVETTDRSGGFIGALFATINGIKKNIAVQLLELGYVRINDYSADQSPYKNELYEAEEKARSAKINIWENYVPEVKKEAEVVISKSTPLPQKGIERIEVVLSNINTAADICVQLASSNLGRLEKLIDDLNNYESKPENAPKAPFNPKANEIVAAKFSEDNTWYRARVRKIFNEGGKKKANVFYIDYGNSEDLVILNNVRPLPEQFGIKKIPQYAVEAKLAFINTFTDEDWKIEAYEQLQDIVEGKSLIADVISKAGNNMTIMLYTKESGAKTVASSVNAQLLSEGLAMVEKNWVKRVDHEIIDRAKNMTNSKKIIKSIPEVLIEIQEQAKKARVNAWRYGDITEDDE</sequence>
<dbReference type="GO" id="GO:0005829">
    <property type="term" value="C:cytosol"/>
    <property type="evidence" value="ECO:0007669"/>
    <property type="project" value="UniProtKB-UniRule"/>
</dbReference>
<dbReference type="Gene3D" id="2.30.30.140">
    <property type="match status" value="1"/>
</dbReference>
<dbReference type="GO" id="GO:0003723">
    <property type="term" value="F:RNA binding"/>
    <property type="evidence" value="ECO:0007669"/>
    <property type="project" value="UniProtKB-UniRule"/>
</dbReference>
<dbReference type="Proteomes" id="UP000193920">
    <property type="component" value="Unassembled WGS sequence"/>
</dbReference>
<dbReference type="InterPro" id="IPR016685">
    <property type="entry name" value="Silence_cplx_Nase-comp_TudorSN"/>
</dbReference>
<comment type="subcellular location">
    <subcellularLocation>
        <location evidence="1 4">Cytoplasm</location>
    </subcellularLocation>
</comment>
<comment type="caution">
    <text evidence="7">The sequence shown here is derived from an EMBL/GenBank/DDBJ whole genome shotgun (WGS) entry which is preliminary data.</text>
</comment>
<keyword evidence="3" id="KW-0677">Repeat</keyword>
<reference evidence="7 8" key="1">
    <citation type="submission" date="2016-08" db="EMBL/GenBank/DDBJ databases">
        <title>A Parts List for Fungal Cellulosomes Revealed by Comparative Genomics.</title>
        <authorList>
            <consortium name="DOE Joint Genome Institute"/>
            <person name="Haitjema C.H."/>
            <person name="Gilmore S.P."/>
            <person name="Henske J.K."/>
            <person name="Solomon K.V."/>
            <person name="De Groot R."/>
            <person name="Kuo A."/>
            <person name="Mondo S.J."/>
            <person name="Salamov A.A."/>
            <person name="Labutti K."/>
            <person name="Zhao Z."/>
            <person name="Chiniquy J."/>
            <person name="Barry K."/>
            <person name="Brewer H.M."/>
            <person name="Purvine S.O."/>
            <person name="Wright A.T."/>
            <person name="Boxma B."/>
            <person name="Van Alen T."/>
            <person name="Hackstein J.H."/>
            <person name="Baker S.E."/>
            <person name="Grigoriev I.V."/>
            <person name="O'Malley M.A."/>
        </authorList>
    </citation>
    <scope>NUCLEOTIDE SEQUENCE [LARGE SCALE GENOMIC DNA]</scope>
    <source>
        <strain evidence="7 8">G1</strain>
    </source>
</reference>
<dbReference type="GO" id="GO:0006402">
    <property type="term" value="P:mRNA catabolic process"/>
    <property type="evidence" value="ECO:0007669"/>
    <property type="project" value="UniProtKB-UniRule"/>
</dbReference>
<dbReference type="PROSITE" id="PS50830">
    <property type="entry name" value="TNASE_3"/>
    <property type="match status" value="4"/>
</dbReference>
<evidence type="ECO:0008006" key="9">
    <source>
        <dbReference type="Google" id="ProtNLM"/>
    </source>
</evidence>
<protein>
    <recommendedName>
        <fullName evidence="9">Micrococcal nuclease</fullName>
    </recommendedName>
</protein>
<dbReference type="GO" id="GO:0031047">
    <property type="term" value="P:regulatory ncRNA-mediated gene silencing"/>
    <property type="evidence" value="ECO:0007669"/>
    <property type="project" value="UniProtKB-UniRule"/>
</dbReference>
<dbReference type="GO" id="GO:0031332">
    <property type="term" value="C:RNAi effector complex"/>
    <property type="evidence" value="ECO:0007669"/>
    <property type="project" value="InterPro"/>
</dbReference>
<dbReference type="PROSITE" id="PS50304">
    <property type="entry name" value="TUDOR"/>
    <property type="match status" value="1"/>
</dbReference>
<feature type="domain" description="TNase-like" evidence="6">
    <location>
        <begin position="504"/>
        <end position="641"/>
    </location>
</feature>
<dbReference type="GO" id="GO:0004518">
    <property type="term" value="F:nuclease activity"/>
    <property type="evidence" value="ECO:0007669"/>
    <property type="project" value="TreeGrafter"/>
</dbReference>
<evidence type="ECO:0000256" key="2">
    <source>
        <dbReference type="ARBA" id="ARBA00022490"/>
    </source>
</evidence>
<organism evidence="7 8">
    <name type="scientific">Neocallimastix californiae</name>
    <dbReference type="NCBI Taxonomy" id="1754190"/>
    <lineage>
        <taxon>Eukaryota</taxon>
        <taxon>Fungi</taxon>
        <taxon>Fungi incertae sedis</taxon>
        <taxon>Chytridiomycota</taxon>
        <taxon>Chytridiomycota incertae sedis</taxon>
        <taxon>Neocallimastigomycetes</taxon>
        <taxon>Neocallimastigales</taxon>
        <taxon>Neocallimastigaceae</taxon>
        <taxon>Neocallimastix</taxon>
    </lineage>
</organism>
<evidence type="ECO:0000259" key="6">
    <source>
        <dbReference type="PROSITE" id="PS50830"/>
    </source>
</evidence>
<feature type="domain" description="TNase-like" evidence="6">
    <location>
        <begin position="174"/>
        <end position="319"/>
    </location>
</feature>
<dbReference type="Gene3D" id="2.40.50.90">
    <property type="match status" value="5"/>
</dbReference>
<dbReference type="EMBL" id="MCOG01000356">
    <property type="protein sequence ID" value="ORY13875.1"/>
    <property type="molecule type" value="Genomic_DNA"/>
</dbReference>
<feature type="domain" description="Tudor" evidence="5">
    <location>
        <begin position="716"/>
        <end position="778"/>
    </location>
</feature>
<feature type="domain" description="TNase-like" evidence="6">
    <location>
        <begin position="3"/>
        <end position="146"/>
    </location>
</feature>
<dbReference type="PANTHER" id="PTHR12302">
    <property type="entry name" value="EBNA2 BINDING PROTEIN P100"/>
    <property type="match status" value="1"/>
</dbReference>
<evidence type="ECO:0000313" key="8">
    <source>
        <dbReference type="Proteomes" id="UP000193920"/>
    </source>
</evidence>
<dbReference type="SUPFAM" id="SSF50199">
    <property type="entry name" value="Staphylococcal nuclease"/>
    <property type="match status" value="5"/>
</dbReference>
<dbReference type="FunFam" id="2.30.30.140:FF:000018">
    <property type="entry name" value="Serine/threonine-protein kinase 31"/>
    <property type="match status" value="1"/>
</dbReference>
<proteinExistence type="predicted"/>
<dbReference type="OrthoDB" id="10023235at2759"/>
<dbReference type="SMART" id="SM00318">
    <property type="entry name" value="SNc"/>
    <property type="match status" value="4"/>
</dbReference>
<name>A0A1Y1ZVS7_9FUNG</name>
<dbReference type="InterPro" id="IPR002999">
    <property type="entry name" value="Tudor"/>
</dbReference>
<dbReference type="InterPro" id="IPR035437">
    <property type="entry name" value="SNase_OB-fold_sf"/>
</dbReference>
<evidence type="ECO:0000256" key="3">
    <source>
        <dbReference type="ARBA" id="ARBA00022737"/>
    </source>
</evidence>
<evidence type="ECO:0000256" key="4">
    <source>
        <dbReference type="PIRNR" id="PIRNR017179"/>
    </source>
</evidence>
<evidence type="ECO:0000259" key="5">
    <source>
        <dbReference type="PROSITE" id="PS50304"/>
    </source>
</evidence>
<evidence type="ECO:0000256" key="1">
    <source>
        <dbReference type="ARBA" id="ARBA00004496"/>
    </source>
</evidence>
<dbReference type="SMART" id="SM00333">
    <property type="entry name" value="TUDOR"/>
    <property type="match status" value="1"/>
</dbReference>
<evidence type="ECO:0000313" key="7">
    <source>
        <dbReference type="EMBL" id="ORY13875.1"/>
    </source>
</evidence>
<dbReference type="STRING" id="1754190.A0A1Y1ZVS7"/>
<dbReference type="PIRSF" id="PIRSF017179">
    <property type="entry name" value="RISC-Tudor-SN"/>
    <property type="match status" value="1"/>
</dbReference>
<gene>
    <name evidence="7" type="ORF">LY90DRAFT_464903</name>
</gene>
<dbReference type="GO" id="GO:0005634">
    <property type="term" value="C:nucleus"/>
    <property type="evidence" value="ECO:0007669"/>
    <property type="project" value="TreeGrafter"/>
</dbReference>
<accession>A0A1Y1ZVS7</accession>
<keyword evidence="2 4" id="KW-0963">Cytoplasm</keyword>
<dbReference type="Pfam" id="PF00565">
    <property type="entry name" value="SNase"/>
    <property type="match status" value="4"/>
</dbReference>
<dbReference type="Pfam" id="PF00567">
    <property type="entry name" value="TUDOR"/>
    <property type="match status" value="1"/>
</dbReference>